<evidence type="ECO:0000256" key="3">
    <source>
        <dbReference type="ARBA" id="ARBA00022452"/>
    </source>
</evidence>
<dbReference type="Pfam" id="PF07715">
    <property type="entry name" value="Plug"/>
    <property type="match status" value="1"/>
</dbReference>
<keyword evidence="7 10" id="KW-0472">Membrane</keyword>
<keyword evidence="3 10" id="KW-1134">Transmembrane beta strand</keyword>
<keyword evidence="5" id="KW-0732">Signal</keyword>
<dbReference type="GO" id="GO:0044718">
    <property type="term" value="P:siderophore transmembrane transport"/>
    <property type="evidence" value="ECO:0007669"/>
    <property type="project" value="TreeGrafter"/>
</dbReference>
<dbReference type="GO" id="GO:0009279">
    <property type="term" value="C:cell outer membrane"/>
    <property type="evidence" value="ECO:0007669"/>
    <property type="project" value="UniProtKB-SubCell"/>
</dbReference>
<dbReference type="SUPFAM" id="SSF56935">
    <property type="entry name" value="Porins"/>
    <property type="match status" value="1"/>
</dbReference>
<evidence type="ECO:0000256" key="12">
    <source>
        <dbReference type="SAM" id="Phobius"/>
    </source>
</evidence>
<keyword evidence="16" id="KW-1185">Reference proteome</keyword>
<dbReference type="STRING" id="28134.SAMN05444288_0387"/>
<evidence type="ECO:0000256" key="5">
    <source>
        <dbReference type="ARBA" id="ARBA00022729"/>
    </source>
</evidence>
<dbReference type="RefSeq" id="WP_004369184.1">
    <property type="nucleotide sequence ID" value="NZ_GL833119.1"/>
</dbReference>
<dbReference type="InterPro" id="IPR037066">
    <property type="entry name" value="Plug_dom_sf"/>
</dbReference>
<gene>
    <name evidence="15" type="ORF">HMPREF0663_10481</name>
</gene>
<comment type="similarity">
    <text evidence="10 11">Belongs to the TonB-dependent receptor family.</text>
</comment>
<comment type="caution">
    <text evidence="15">The sequence shown here is derived from an EMBL/GenBank/DDBJ whole genome shotgun (WGS) entry which is preliminary data.</text>
</comment>
<dbReference type="PANTHER" id="PTHR30069">
    <property type="entry name" value="TONB-DEPENDENT OUTER MEMBRANE RECEPTOR"/>
    <property type="match status" value="1"/>
</dbReference>
<feature type="transmembrane region" description="Helical" evidence="12">
    <location>
        <begin position="21"/>
        <end position="45"/>
    </location>
</feature>
<evidence type="ECO:0000313" key="15">
    <source>
        <dbReference type="EMBL" id="EFZ38112.1"/>
    </source>
</evidence>
<dbReference type="PANTHER" id="PTHR30069:SF29">
    <property type="entry name" value="HEMOGLOBIN AND HEMOGLOBIN-HAPTOGLOBIN-BINDING PROTEIN 1-RELATED"/>
    <property type="match status" value="1"/>
</dbReference>
<dbReference type="AlphaFoldDB" id="E7RMY1"/>
<evidence type="ECO:0000256" key="8">
    <source>
        <dbReference type="ARBA" id="ARBA00023170"/>
    </source>
</evidence>
<dbReference type="GO" id="GO:0015344">
    <property type="term" value="F:siderophore uptake transmembrane transporter activity"/>
    <property type="evidence" value="ECO:0007669"/>
    <property type="project" value="TreeGrafter"/>
</dbReference>
<dbReference type="EMBL" id="AEPE02000002">
    <property type="protein sequence ID" value="EFZ38112.1"/>
    <property type="molecule type" value="Genomic_DNA"/>
</dbReference>
<dbReference type="Gene3D" id="2.40.170.20">
    <property type="entry name" value="TonB-dependent receptor, beta-barrel domain"/>
    <property type="match status" value="1"/>
</dbReference>
<keyword evidence="8 15" id="KW-0675">Receptor</keyword>
<dbReference type="Proteomes" id="UP000005580">
    <property type="component" value="Unassembled WGS sequence"/>
</dbReference>
<dbReference type="PROSITE" id="PS52016">
    <property type="entry name" value="TONB_DEPENDENT_REC_3"/>
    <property type="match status" value="1"/>
</dbReference>
<accession>E7RMY1</accession>
<keyword evidence="4 10" id="KW-0812">Transmembrane</keyword>
<evidence type="ECO:0000256" key="10">
    <source>
        <dbReference type="PROSITE-ProRule" id="PRU01360"/>
    </source>
</evidence>
<keyword evidence="12" id="KW-1133">Transmembrane helix</keyword>
<evidence type="ECO:0000256" key="11">
    <source>
        <dbReference type="RuleBase" id="RU003357"/>
    </source>
</evidence>
<dbReference type="InterPro" id="IPR012910">
    <property type="entry name" value="Plug_dom"/>
</dbReference>
<feature type="domain" description="TonB-dependent receptor-like beta-barrel" evidence="13">
    <location>
        <begin position="227"/>
        <end position="660"/>
    </location>
</feature>
<dbReference type="InterPro" id="IPR000531">
    <property type="entry name" value="Beta-barrel_TonB"/>
</dbReference>
<organism evidence="15 16">
    <name type="scientific">Hoylesella oralis ATCC 33269</name>
    <dbReference type="NCBI Taxonomy" id="873533"/>
    <lineage>
        <taxon>Bacteria</taxon>
        <taxon>Pseudomonadati</taxon>
        <taxon>Bacteroidota</taxon>
        <taxon>Bacteroidia</taxon>
        <taxon>Bacteroidales</taxon>
        <taxon>Prevotellaceae</taxon>
        <taxon>Hoylesella</taxon>
    </lineage>
</organism>
<reference evidence="15" key="1">
    <citation type="submission" date="2011-01" db="EMBL/GenBank/DDBJ databases">
        <authorList>
            <person name="Muzny D."/>
            <person name="Qin X."/>
            <person name="Buhay C."/>
            <person name="Dugan-Rocha S."/>
            <person name="Ding Y."/>
            <person name="Chen G."/>
            <person name="Hawes A."/>
            <person name="Holder M."/>
            <person name="Jhangiani S."/>
            <person name="Johnson A."/>
            <person name="Khan Z."/>
            <person name="Li Z."/>
            <person name="Liu W."/>
            <person name="Liu X."/>
            <person name="Perez L."/>
            <person name="Shen H."/>
            <person name="Wang Q."/>
            <person name="Watt J."/>
            <person name="Xi L."/>
            <person name="Xin Y."/>
            <person name="Zhou J."/>
            <person name="Deng J."/>
            <person name="Jiang H."/>
            <person name="Liu Y."/>
            <person name="Qu J."/>
            <person name="Song X.-Z."/>
            <person name="Zhang L."/>
            <person name="Villasana D."/>
            <person name="Johnson A."/>
            <person name="Liu J."/>
            <person name="Liyanage D."/>
            <person name="Lorensuhewa L."/>
            <person name="Robinson T."/>
            <person name="Song A."/>
            <person name="Song B.-B."/>
            <person name="Dinh H."/>
            <person name="Thornton R."/>
            <person name="Coyle M."/>
            <person name="Francisco L."/>
            <person name="Jackson L."/>
            <person name="Javaid M."/>
            <person name="Korchina V."/>
            <person name="Kovar C."/>
            <person name="Mata R."/>
            <person name="Mathew T."/>
            <person name="Ngo R."/>
            <person name="Nguyen L."/>
            <person name="Nguyen N."/>
            <person name="Okwuonu G."/>
            <person name="Ongeri F."/>
            <person name="Pham C."/>
            <person name="Simmons D."/>
            <person name="Wilczek-Boney K."/>
            <person name="Hale W."/>
            <person name="Jakkamsetti A."/>
            <person name="Pham P."/>
            <person name="Ruth R."/>
            <person name="San Lucas F."/>
            <person name="Warren J."/>
            <person name="Zhang J."/>
            <person name="Zhao Z."/>
            <person name="Zhou C."/>
            <person name="Zhu D."/>
            <person name="Lee S."/>
            <person name="Bess C."/>
            <person name="Blankenburg K."/>
            <person name="Forbes L."/>
            <person name="Fu Q."/>
            <person name="Gubbala S."/>
            <person name="Hirani K."/>
            <person name="Jayaseelan J.C."/>
            <person name="Lara F."/>
            <person name="Munidasa M."/>
            <person name="Palculict T."/>
            <person name="Patil S."/>
            <person name="Pu L.-L."/>
            <person name="Saada N."/>
            <person name="Tang L."/>
            <person name="Weissenberger G."/>
            <person name="Zhu Y."/>
            <person name="Hemphill L."/>
            <person name="Shang Y."/>
            <person name="Youmans B."/>
            <person name="Ayvaz T."/>
            <person name="Ross M."/>
            <person name="Santibanez J."/>
            <person name="Aqrawi P."/>
            <person name="Gross S."/>
            <person name="Joshi V."/>
            <person name="Fowler G."/>
            <person name="Nazareth L."/>
            <person name="Reid J."/>
            <person name="Worley K."/>
            <person name="Petrosino J."/>
            <person name="Highlander S."/>
            <person name="Gibbs R."/>
        </authorList>
    </citation>
    <scope>NUCLEOTIDE SEQUENCE [LARGE SCALE GENOMIC DNA]</scope>
    <source>
        <strain evidence="15">ATCC 33269</strain>
    </source>
</reference>
<evidence type="ECO:0000256" key="7">
    <source>
        <dbReference type="ARBA" id="ARBA00023136"/>
    </source>
</evidence>
<sequence>MKSFSFNKREPLRFKHFSRKGYSLFAALGREVIVGVLSISTLTYAKADGISIRPVLAEDTLKHQEVKLEEVVVTGSRAPLTAQQSARMVTVLRREDIAAAPVQSVNDLLKYAIGADVRQRGPIGAQSDVGMRGGNYEQVAILLNGINICDPQTGHNSFDFPVDLSEIERIEVLEGPAGRVYGTSSLLGAINVITRIPDRSSATAHAEGGSYGYASGGLRTNIVSGKWRNQFSGSYARSDGYSRNKAGTLNADYRGTKAFYQGNYRDGDLKISWHAGLSSKNFGSNTFYGVKWDDQFEHTFKSFTALQAEVKSGSFYFRPSFYWNRSTDRFELFRDAPHKYPFNYNRTDVYGVNLNAYADWALGRTAVGAELRNEDLVSGNLGEQLARPHRIHGADRSYDRGLNRTNVSFIVEHNVLLRRFTLSMGIIATKNSWAEMNMRVYPGADVSYRLDDHFKLFASYNTSLRMPSVTELYYSVGGHKADKYLKPEELSALEGGLKYRSDGVSGTASVYYNHCKNLIDWIRYTAEGPNGEWHSVNFGTINSTGIEAALRFDFDRLWPSQHFLRSVDVAYHYIDQNKQEHDGLQSRYVLEFLRHKIVAGMQLHVWNKLNMTLAYRFADRTGSYTDVQGQVQTYRPYSIVDARMSWNDAGYKLYVEANNLSGKKYVDVGNVPQPGAWVTAGCSIDIDL</sequence>
<keyword evidence="6 11" id="KW-0798">TonB box</keyword>
<evidence type="ECO:0000256" key="4">
    <source>
        <dbReference type="ARBA" id="ARBA00022692"/>
    </source>
</evidence>
<name>E7RMY1_9BACT</name>
<evidence type="ECO:0000256" key="2">
    <source>
        <dbReference type="ARBA" id="ARBA00022448"/>
    </source>
</evidence>
<comment type="subcellular location">
    <subcellularLocation>
        <location evidence="1 10">Cell outer membrane</location>
        <topology evidence="1 10">Multi-pass membrane protein</topology>
    </subcellularLocation>
</comment>
<evidence type="ECO:0000259" key="14">
    <source>
        <dbReference type="Pfam" id="PF07715"/>
    </source>
</evidence>
<dbReference type="eggNOG" id="COG4206">
    <property type="taxonomic scope" value="Bacteria"/>
</dbReference>
<dbReference type="HOGENOM" id="CLU_008287_18_5_10"/>
<dbReference type="InterPro" id="IPR036942">
    <property type="entry name" value="Beta-barrel_TonB_sf"/>
</dbReference>
<dbReference type="InterPro" id="IPR039426">
    <property type="entry name" value="TonB-dep_rcpt-like"/>
</dbReference>
<keyword evidence="2 10" id="KW-0813">Transport</keyword>
<evidence type="ECO:0000256" key="9">
    <source>
        <dbReference type="ARBA" id="ARBA00023237"/>
    </source>
</evidence>
<evidence type="ECO:0000313" key="16">
    <source>
        <dbReference type="Proteomes" id="UP000005580"/>
    </source>
</evidence>
<feature type="domain" description="TonB-dependent receptor plug" evidence="14">
    <location>
        <begin position="83"/>
        <end position="188"/>
    </location>
</feature>
<dbReference type="Gene3D" id="2.170.130.10">
    <property type="entry name" value="TonB-dependent receptor, plug domain"/>
    <property type="match status" value="1"/>
</dbReference>
<evidence type="ECO:0000256" key="1">
    <source>
        <dbReference type="ARBA" id="ARBA00004571"/>
    </source>
</evidence>
<dbReference type="Pfam" id="PF00593">
    <property type="entry name" value="TonB_dep_Rec_b-barrel"/>
    <property type="match status" value="1"/>
</dbReference>
<evidence type="ECO:0000256" key="6">
    <source>
        <dbReference type="ARBA" id="ARBA00023077"/>
    </source>
</evidence>
<evidence type="ECO:0000259" key="13">
    <source>
        <dbReference type="Pfam" id="PF00593"/>
    </source>
</evidence>
<protein>
    <submittedName>
        <fullName evidence="15">TonB-dependent receptor</fullName>
    </submittedName>
</protein>
<proteinExistence type="inferred from homology"/>
<keyword evidence="9 10" id="KW-0998">Cell outer membrane</keyword>